<reference evidence="1 2" key="1">
    <citation type="submission" date="2018-06" db="EMBL/GenBank/DDBJ databases">
        <title>Genomic Encyclopedia of Archaeal and Bacterial Type Strains, Phase II (KMG-II): from individual species to whole genera.</title>
        <authorList>
            <person name="Goeker M."/>
        </authorList>
    </citation>
    <scope>NUCLEOTIDE SEQUENCE [LARGE SCALE GENOMIC DNA]</scope>
    <source>
        <strain evidence="1 2">DSM 23241</strain>
    </source>
</reference>
<protein>
    <submittedName>
        <fullName evidence="1">Molybdopterin synthase sulfur carrier subunit</fullName>
    </submittedName>
</protein>
<dbReference type="Gene3D" id="3.10.20.30">
    <property type="match status" value="1"/>
</dbReference>
<sequence length="74" mass="7984">MQVLVFGSLTDIVAPLPNDIICDNTEQLIGLLEAKYPAIKTTTYFIAVNGKMVRENTSLQPTDTVALMPPFSGG</sequence>
<dbReference type="RefSeq" id="WP_111297129.1">
    <property type="nucleotide sequence ID" value="NZ_QKZV01000011.1"/>
</dbReference>
<evidence type="ECO:0000313" key="2">
    <source>
        <dbReference type="Proteomes" id="UP000249720"/>
    </source>
</evidence>
<dbReference type="Proteomes" id="UP000249720">
    <property type="component" value="Unassembled WGS sequence"/>
</dbReference>
<dbReference type="OrthoDB" id="1191081at2"/>
<name>A0A2W7RGK6_9BACT</name>
<dbReference type="Pfam" id="PF02597">
    <property type="entry name" value="ThiS"/>
    <property type="match status" value="1"/>
</dbReference>
<dbReference type="EMBL" id="QKZV01000011">
    <property type="protein sequence ID" value="PZX60073.1"/>
    <property type="molecule type" value="Genomic_DNA"/>
</dbReference>
<comment type="caution">
    <text evidence="1">The sequence shown here is derived from an EMBL/GenBank/DDBJ whole genome shotgun (WGS) entry which is preliminary data.</text>
</comment>
<dbReference type="InterPro" id="IPR012675">
    <property type="entry name" value="Beta-grasp_dom_sf"/>
</dbReference>
<organism evidence="1 2">
    <name type="scientific">Hydrotalea sandarakina</name>
    <dbReference type="NCBI Taxonomy" id="1004304"/>
    <lineage>
        <taxon>Bacteria</taxon>
        <taxon>Pseudomonadati</taxon>
        <taxon>Bacteroidota</taxon>
        <taxon>Chitinophagia</taxon>
        <taxon>Chitinophagales</taxon>
        <taxon>Chitinophagaceae</taxon>
        <taxon>Hydrotalea</taxon>
    </lineage>
</organism>
<dbReference type="SUPFAM" id="SSF54285">
    <property type="entry name" value="MoaD/ThiS"/>
    <property type="match status" value="1"/>
</dbReference>
<proteinExistence type="predicted"/>
<dbReference type="InterPro" id="IPR016155">
    <property type="entry name" value="Mopterin_synth/thiamin_S_b"/>
</dbReference>
<evidence type="ECO:0000313" key="1">
    <source>
        <dbReference type="EMBL" id="PZX60073.1"/>
    </source>
</evidence>
<keyword evidence="2" id="KW-1185">Reference proteome</keyword>
<dbReference type="InterPro" id="IPR003749">
    <property type="entry name" value="ThiS/MoaD-like"/>
</dbReference>
<accession>A0A2W7RGK6</accession>
<dbReference type="AlphaFoldDB" id="A0A2W7RGK6"/>
<gene>
    <name evidence="1" type="ORF">LX80_02640</name>
</gene>